<organism evidence="1 2">
    <name type="scientific">Streptomyces clavuligerus</name>
    <dbReference type="NCBI Taxonomy" id="1901"/>
    <lineage>
        <taxon>Bacteria</taxon>
        <taxon>Bacillati</taxon>
        <taxon>Actinomycetota</taxon>
        <taxon>Actinomycetes</taxon>
        <taxon>Kitasatosporales</taxon>
        <taxon>Streptomycetaceae</taxon>
        <taxon>Streptomyces</taxon>
    </lineage>
</organism>
<proteinExistence type="predicted"/>
<protein>
    <submittedName>
        <fullName evidence="1">Uncharacterized protein</fullName>
    </submittedName>
</protein>
<dbReference type="EMBL" id="CM000913">
    <property type="protein sequence ID" value="EFG08143.1"/>
    <property type="molecule type" value="Genomic_DNA"/>
</dbReference>
<accession>E2PXQ3</accession>
<evidence type="ECO:0000313" key="2">
    <source>
        <dbReference type="Proteomes" id="UP000002357"/>
    </source>
</evidence>
<keyword evidence="2" id="KW-1185">Reference proteome</keyword>
<dbReference type="Proteomes" id="UP000002357">
    <property type="component" value="Chromosome"/>
</dbReference>
<dbReference type="AlphaFoldDB" id="E2PXQ3"/>
<gene>
    <name evidence="1" type="ORF">SCLAV_3072</name>
</gene>
<evidence type="ECO:0000313" key="1">
    <source>
        <dbReference type="EMBL" id="EFG08143.1"/>
    </source>
</evidence>
<name>E2PXQ3_STRCL</name>
<sequence>MVFSSNRAAYRQCGIGELPQGIGTRDVAVSLDVPEE</sequence>
<reference evidence="1 2" key="1">
    <citation type="journal article" date="2010" name="Genome Biol. Evol.">
        <title>The sequence of a 1.8-mb bacterial linear plasmid reveals a rich evolutionary reservoir of secondary metabolic pathways.</title>
        <authorList>
            <person name="Medema M.H."/>
            <person name="Trefzer A."/>
            <person name="Kovalchuk A."/>
            <person name="van den Berg M."/>
            <person name="Mueller U."/>
            <person name="Heijne W."/>
            <person name="Wu L."/>
            <person name="Alam M.T."/>
            <person name="Ronning C.M."/>
            <person name="Nierman W.C."/>
            <person name="Bovenberg R.A.L."/>
            <person name="Breitling R."/>
            <person name="Takano E."/>
        </authorList>
    </citation>
    <scope>NUCLEOTIDE SEQUENCE [LARGE SCALE GENOMIC DNA]</scope>
    <source>
        <strain evidence="2">ATCC 27064 / DSM 738 / JCM 4710 / NBRC 13307 / NCIMB 12785 / NRRL 3585 / VKM Ac-602</strain>
    </source>
</reference>